<proteinExistence type="predicted"/>
<name>A0A397ISQ8_9GLOM</name>
<evidence type="ECO:0000313" key="2">
    <source>
        <dbReference type="EMBL" id="RHZ77997.1"/>
    </source>
</evidence>
<feature type="region of interest" description="Disordered" evidence="1">
    <location>
        <begin position="21"/>
        <end position="43"/>
    </location>
</feature>
<feature type="compositionally biased region" description="Basic and acidic residues" evidence="1">
    <location>
        <begin position="25"/>
        <end position="43"/>
    </location>
</feature>
<reference evidence="2 3" key="1">
    <citation type="submission" date="2018-08" db="EMBL/GenBank/DDBJ databases">
        <title>Genome and evolution of the arbuscular mycorrhizal fungus Diversispora epigaea (formerly Glomus versiforme) and its bacterial endosymbionts.</title>
        <authorList>
            <person name="Sun X."/>
            <person name="Fei Z."/>
            <person name="Harrison M."/>
        </authorList>
    </citation>
    <scope>NUCLEOTIDE SEQUENCE [LARGE SCALE GENOMIC DNA]</scope>
    <source>
        <strain evidence="2 3">IT104</strain>
    </source>
</reference>
<gene>
    <name evidence="2" type="ORF">Glove_168g314</name>
</gene>
<organism evidence="2 3">
    <name type="scientific">Diversispora epigaea</name>
    <dbReference type="NCBI Taxonomy" id="1348612"/>
    <lineage>
        <taxon>Eukaryota</taxon>
        <taxon>Fungi</taxon>
        <taxon>Fungi incertae sedis</taxon>
        <taxon>Mucoromycota</taxon>
        <taxon>Glomeromycotina</taxon>
        <taxon>Glomeromycetes</taxon>
        <taxon>Diversisporales</taxon>
        <taxon>Diversisporaceae</taxon>
        <taxon>Diversispora</taxon>
    </lineage>
</organism>
<dbReference type="STRING" id="1348612.A0A397ISQ8"/>
<dbReference type="Proteomes" id="UP000266861">
    <property type="component" value="Unassembled WGS sequence"/>
</dbReference>
<protein>
    <submittedName>
        <fullName evidence="2">Uncharacterized protein</fullName>
    </submittedName>
</protein>
<evidence type="ECO:0000313" key="3">
    <source>
        <dbReference type="Proteomes" id="UP000266861"/>
    </source>
</evidence>
<dbReference type="AlphaFoldDB" id="A0A397ISQ8"/>
<accession>A0A397ISQ8</accession>
<sequence length="450" mass="51089">MSSVVTKIVIAYKLSPQMSPSELSRYSDELTKDLSRGSRDQARRRLRQIGYSEERVRALVPFQKSGRHTPKVNSIKDLAQSILKNKLRKNGASDEVIDATKDRDITEESNRLQKMRREILTHQKLDPPDHFTPEVILERLQGYRISDSPTEQALADIITMLCMRPAEVTTLRIANGHVMGYAKGRGIDKGEPRKFQLRKNGASDEVIDATKDRDITEESNRLQKMRREILTHQKLDPPDHFTPEVILERLQGYRISDSPTEQALADIITMLCMRPAEVTTLRIANGHVMGYAKGRGIDKGEPRKFRSMEKDEKRACELLTWIQKAITNGILRDPGIPGIKWFNSFLKPYGIKPSDLRKLGANYTAMIHEPENPGQRLNIMREALRHNPRYVSPVEHYARIPYRAIGCEPVHKTPKGSPIVAIPPTSKPKVKNSGLDDIMSAYGEISDDDN</sequence>
<evidence type="ECO:0000256" key="1">
    <source>
        <dbReference type="SAM" id="MobiDB-lite"/>
    </source>
</evidence>
<dbReference type="OrthoDB" id="2363255at2759"/>
<keyword evidence="3" id="KW-1185">Reference proteome</keyword>
<dbReference type="EMBL" id="PQFF01000158">
    <property type="protein sequence ID" value="RHZ77997.1"/>
    <property type="molecule type" value="Genomic_DNA"/>
</dbReference>
<comment type="caution">
    <text evidence="2">The sequence shown here is derived from an EMBL/GenBank/DDBJ whole genome shotgun (WGS) entry which is preliminary data.</text>
</comment>